<feature type="region of interest" description="Disordered" evidence="5">
    <location>
        <begin position="1"/>
        <end position="59"/>
    </location>
</feature>
<organism evidence="8 9">
    <name type="scientific">Helicocarpus griseus UAMH5409</name>
    <dbReference type="NCBI Taxonomy" id="1447875"/>
    <lineage>
        <taxon>Eukaryota</taxon>
        <taxon>Fungi</taxon>
        <taxon>Dikarya</taxon>
        <taxon>Ascomycota</taxon>
        <taxon>Pezizomycotina</taxon>
        <taxon>Eurotiomycetes</taxon>
        <taxon>Eurotiomycetidae</taxon>
        <taxon>Onygenales</taxon>
        <taxon>Ajellomycetaceae</taxon>
        <taxon>Helicocarpus</taxon>
    </lineage>
</organism>
<dbReference type="InterPro" id="IPR036513">
    <property type="entry name" value="STAS_dom_sf"/>
</dbReference>
<feature type="transmembrane region" description="Helical" evidence="6">
    <location>
        <begin position="224"/>
        <end position="242"/>
    </location>
</feature>
<dbReference type="InterPro" id="IPR002645">
    <property type="entry name" value="STAS_dom"/>
</dbReference>
<feature type="compositionally biased region" description="Polar residues" evidence="5">
    <location>
        <begin position="75"/>
        <end position="85"/>
    </location>
</feature>
<dbReference type="EMBL" id="PDNB01000316">
    <property type="protein sequence ID" value="PGG95730.1"/>
    <property type="molecule type" value="Genomic_DNA"/>
</dbReference>
<feature type="transmembrane region" description="Helical" evidence="6">
    <location>
        <begin position="391"/>
        <end position="412"/>
    </location>
</feature>
<sequence>MSPLAGSPKPPASPASSPPDTDRIRAGIQSTGFHPLRESQVHNWETMSDSEPIRPAQGRSLRDRVASFFRPYSPPSLSQSPTSASIVADRGGRVYSPPPGEVNSRTRLLDSYNKAEPACGSRSCTHGTFSPRPSSSAARGASPSPVRNAGTSGYPESLRDGASLFAVERDDTPPTPLGLPPRISTKQLAKAHGVKNHRTMYISYYVPFFNWITQYRWSFFKGDLVAALTVASIYIPMALSLASNVAHAPAMNGLYAFVFNPLIYAILGSSPRMVVGPEAAGSLLVGTVIRGAVDAGESTDDDAVMNAQIVGVVTGMAGAMVLIGGVTRLGFLDNILSRPFLRGFISAIGFMIFVDQLIPEMGLGPLAKQSGSAHGSSAEKLGFLFRHAHSAHGLTCAVAFGSFAVIMLFRIVKRRLESRFPAVVFFPDRFLVVFLSAILAWHFQWDKQGLDVLGSLKERGNSTFAFRWPFQWSHMQRLPTAMSTSFIISLLGFFESSVAAKGLGDGGRDGIKGMALSANRELVALGVANVIGGCFMALPAFGGYGRSKLSAATGSKSPMSSVLLSIITLLCILFLLPYFYYLPMGVLSSMISAVAISLIEEAPHDLRFFFRIRGWSELSLMLIIFFSTVFYSLYLGIALGIGLSILQIIRHSTKPRIQILGKVYGTHDRFENAEIQPEKVEFIEGCLIVKIPEPLTFANTGDLKNRLRRLEFYGTNAAHPALPRVRPPEHNRNMIFDIHGVTSIDGSGIQVLSEIVNGYVDQGVRVFFCRCPRPGTEIFRMMEKSGIVEAAGGATHFVRSVDEALRLTEMADSDQP</sequence>
<evidence type="ECO:0000256" key="4">
    <source>
        <dbReference type="ARBA" id="ARBA00023136"/>
    </source>
</evidence>
<evidence type="ECO:0000256" key="5">
    <source>
        <dbReference type="SAM" id="MobiDB-lite"/>
    </source>
</evidence>
<evidence type="ECO:0000256" key="6">
    <source>
        <dbReference type="SAM" id="Phobius"/>
    </source>
</evidence>
<dbReference type="GO" id="GO:0016020">
    <property type="term" value="C:membrane"/>
    <property type="evidence" value="ECO:0007669"/>
    <property type="project" value="UniProtKB-SubCell"/>
</dbReference>
<dbReference type="OrthoDB" id="427213at2759"/>
<proteinExistence type="predicted"/>
<dbReference type="InterPro" id="IPR001902">
    <property type="entry name" value="SLC26A/SulP_fam"/>
</dbReference>
<feature type="transmembrane region" description="Helical" evidence="6">
    <location>
        <begin position="618"/>
        <end position="646"/>
    </location>
</feature>
<feature type="transmembrane region" description="Helical" evidence="6">
    <location>
        <begin position="522"/>
        <end position="541"/>
    </location>
</feature>
<dbReference type="InterPro" id="IPR011547">
    <property type="entry name" value="SLC26A/SulP_dom"/>
</dbReference>
<dbReference type="STRING" id="1447875.A0A2B7WGY3"/>
<evidence type="ECO:0000313" key="8">
    <source>
        <dbReference type="EMBL" id="PGG95730.1"/>
    </source>
</evidence>
<dbReference type="SUPFAM" id="SSF52091">
    <property type="entry name" value="SpoIIaa-like"/>
    <property type="match status" value="1"/>
</dbReference>
<dbReference type="Pfam" id="PF01740">
    <property type="entry name" value="STAS"/>
    <property type="match status" value="1"/>
</dbReference>
<comment type="subcellular location">
    <subcellularLocation>
        <location evidence="1">Membrane</location>
        <topology evidence="1">Multi-pass membrane protein</topology>
    </subcellularLocation>
</comment>
<feature type="region of interest" description="Disordered" evidence="5">
    <location>
        <begin position="71"/>
        <end position="155"/>
    </location>
</feature>
<dbReference type="PANTHER" id="PTHR11814">
    <property type="entry name" value="SULFATE TRANSPORTER"/>
    <property type="match status" value="1"/>
</dbReference>
<evidence type="ECO:0000256" key="1">
    <source>
        <dbReference type="ARBA" id="ARBA00004141"/>
    </source>
</evidence>
<evidence type="ECO:0000256" key="3">
    <source>
        <dbReference type="ARBA" id="ARBA00022989"/>
    </source>
</evidence>
<keyword evidence="3 6" id="KW-1133">Transmembrane helix</keyword>
<protein>
    <recommendedName>
        <fullName evidence="7">STAS domain-containing protein</fullName>
    </recommendedName>
</protein>
<accession>A0A2B7WGY3</accession>
<gene>
    <name evidence="8" type="ORF">AJ79_09903</name>
</gene>
<dbReference type="GO" id="GO:0055085">
    <property type="term" value="P:transmembrane transport"/>
    <property type="evidence" value="ECO:0007669"/>
    <property type="project" value="InterPro"/>
</dbReference>
<feature type="compositionally biased region" description="Low complexity" evidence="5">
    <location>
        <begin position="130"/>
        <end position="147"/>
    </location>
</feature>
<reference evidence="8 9" key="1">
    <citation type="submission" date="2017-10" db="EMBL/GenBank/DDBJ databases">
        <title>Comparative genomics in systemic dimorphic fungi from Ajellomycetaceae.</title>
        <authorList>
            <person name="Munoz J.F."/>
            <person name="Mcewen J.G."/>
            <person name="Clay O.K."/>
            <person name="Cuomo C.A."/>
        </authorList>
    </citation>
    <scope>NUCLEOTIDE SEQUENCE [LARGE SCALE GENOMIC DNA]</scope>
    <source>
        <strain evidence="8 9">UAMH5409</strain>
    </source>
</reference>
<feature type="domain" description="STAS" evidence="7">
    <location>
        <begin position="676"/>
        <end position="808"/>
    </location>
</feature>
<keyword evidence="9" id="KW-1185">Reference proteome</keyword>
<feature type="transmembrane region" description="Helical" evidence="6">
    <location>
        <begin position="248"/>
        <end position="267"/>
    </location>
</feature>
<evidence type="ECO:0000259" key="7">
    <source>
        <dbReference type="PROSITE" id="PS50801"/>
    </source>
</evidence>
<feature type="transmembrane region" description="Helical" evidence="6">
    <location>
        <begin position="424"/>
        <end position="443"/>
    </location>
</feature>
<dbReference type="AlphaFoldDB" id="A0A2B7WGY3"/>
<dbReference type="PROSITE" id="PS50801">
    <property type="entry name" value="STAS"/>
    <property type="match status" value="1"/>
</dbReference>
<dbReference type="Gene3D" id="3.30.750.24">
    <property type="entry name" value="STAS domain"/>
    <property type="match status" value="1"/>
</dbReference>
<keyword evidence="4 6" id="KW-0472">Membrane</keyword>
<name>A0A2B7WGY3_9EURO</name>
<dbReference type="Proteomes" id="UP000223968">
    <property type="component" value="Unassembled WGS sequence"/>
</dbReference>
<feature type="compositionally biased region" description="Pro residues" evidence="5">
    <location>
        <begin position="8"/>
        <end position="17"/>
    </location>
</feature>
<evidence type="ECO:0000256" key="2">
    <source>
        <dbReference type="ARBA" id="ARBA00022692"/>
    </source>
</evidence>
<feature type="transmembrane region" description="Helical" evidence="6">
    <location>
        <begin position="339"/>
        <end position="358"/>
    </location>
</feature>
<feature type="transmembrane region" description="Helical" evidence="6">
    <location>
        <begin position="562"/>
        <end position="581"/>
    </location>
</feature>
<dbReference type="Pfam" id="PF00916">
    <property type="entry name" value="Sulfate_transp"/>
    <property type="match status" value="1"/>
</dbReference>
<dbReference type="CDD" id="cd07042">
    <property type="entry name" value="STAS_SulP_like_sulfate_transporter"/>
    <property type="match status" value="1"/>
</dbReference>
<keyword evidence="2 6" id="KW-0812">Transmembrane</keyword>
<evidence type="ECO:0000313" key="9">
    <source>
        <dbReference type="Proteomes" id="UP000223968"/>
    </source>
</evidence>
<feature type="transmembrane region" description="Helical" evidence="6">
    <location>
        <begin position="305"/>
        <end position="327"/>
    </location>
</feature>
<comment type="caution">
    <text evidence="8">The sequence shown here is derived from an EMBL/GenBank/DDBJ whole genome shotgun (WGS) entry which is preliminary data.</text>
</comment>
<dbReference type="FunFam" id="3.30.750.24:FF:000036">
    <property type="entry name" value="Putative sulfate transporter YPR003C"/>
    <property type="match status" value="1"/>
</dbReference>